<accession>A0A543PUD8</accession>
<feature type="compositionally biased region" description="Basic and acidic residues" evidence="1">
    <location>
        <begin position="252"/>
        <end position="281"/>
    </location>
</feature>
<dbReference type="Proteomes" id="UP000320085">
    <property type="component" value="Unassembled WGS sequence"/>
</dbReference>
<comment type="caution">
    <text evidence="2">The sequence shown here is derived from an EMBL/GenBank/DDBJ whole genome shotgun (WGS) entry which is preliminary data.</text>
</comment>
<feature type="region of interest" description="Disordered" evidence="1">
    <location>
        <begin position="373"/>
        <end position="403"/>
    </location>
</feature>
<organism evidence="2 3">
    <name type="scientific">Humibacillus xanthopallidus</name>
    <dbReference type="NCBI Taxonomy" id="412689"/>
    <lineage>
        <taxon>Bacteria</taxon>
        <taxon>Bacillati</taxon>
        <taxon>Actinomycetota</taxon>
        <taxon>Actinomycetes</taxon>
        <taxon>Micrococcales</taxon>
        <taxon>Intrasporangiaceae</taxon>
        <taxon>Humibacillus</taxon>
    </lineage>
</organism>
<dbReference type="RefSeq" id="WP_141820089.1">
    <property type="nucleotide sequence ID" value="NZ_BAAAQC010000005.1"/>
</dbReference>
<evidence type="ECO:0000313" key="3">
    <source>
        <dbReference type="Proteomes" id="UP000320085"/>
    </source>
</evidence>
<name>A0A543PUD8_9MICO</name>
<gene>
    <name evidence="2" type="ORF">FHX52_0792</name>
</gene>
<protein>
    <submittedName>
        <fullName evidence="2">Uncharacterized protein</fullName>
    </submittedName>
</protein>
<feature type="region of interest" description="Disordered" evidence="1">
    <location>
        <begin position="241"/>
        <end position="360"/>
    </location>
</feature>
<sequence>MPAIQIISDREEIVVGDTAFSGGAATGGGLSLEGRVVRPLTLAERDALVVLATTTTGHSPAPKPPSQLARLVARAAAPGFTPDASESMRAAIEAVALHLAGASMSGALTRTSLVVRRCVGAAADDMPALEADLLADALAPGLTDAGSAAQANRGDTGWTTITYAMPETDASQQTDESVFATRDRLAAALVRRGLEPLDKALIAGLLREDSIRLDAPRGDADARAETAVSTRDTTWELAEATTSEAANTWSVEHPDGLGDGRWEPRPHKAADTRSERNRPTPDRWVAQATRPVRPHSPVAPFAPIRPGSAATQAESDPSVAPPGQIWPGARPNDPQPAGHIDPMPPTTGLPSPAGFAHGTSSWEWSAATVLSWPQHPRFGQRTGPRAARSEGEPESPPTSDWQDRAAREALDLTAAASALDRAADLRGLPR</sequence>
<evidence type="ECO:0000256" key="1">
    <source>
        <dbReference type="SAM" id="MobiDB-lite"/>
    </source>
</evidence>
<proteinExistence type="predicted"/>
<reference evidence="2 3" key="1">
    <citation type="submission" date="2019-06" db="EMBL/GenBank/DDBJ databases">
        <title>Sequencing the genomes of 1000 actinobacteria strains.</title>
        <authorList>
            <person name="Klenk H.-P."/>
        </authorList>
    </citation>
    <scope>NUCLEOTIDE SEQUENCE [LARGE SCALE GENOMIC DNA]</scope>
    <source>
        <strain evidence="2 3">DSM 21776</strain>
    </source>
</reference>
<evidence type="ECO:0000313" key="2">
    <source>
        <dbReference type="EMBL" id="TQN47683.1"/>
    </source>
</evidence>
<feature type="compositionally biased region" description="Polar residues" evidence="1">
    <location>
        <begin position="241"/>
        <end position="250"/>
    </location>
</feature>
<dbReference type="EMBL" id="VFQF01000001">
    <property type="protein sequence ID" value="TQN47683.1"/>
    <property type="molecule type" value="Genomic_DNA"/>
</dbReference>
<dbReference type="AlphaFoldDB" id="A0A543PUD8"/>